<reference evidence="6" key="3">
    <citation type="submission" date="2022-10" db="EMBL/GenBank/DDBJ databases">
        <title>Human gut microbiome strain richness.</title>
        <authorList>
            <person name="Chen-Liaw A."/>
        </authorList>
    </citation>
    <scope>NUCLEOTIDE SEQUENCE</scope>
    <source>
        <strain evidence="6">BSD2780061687st1_G10_BSD2780061687b_171204</strain>
    </source>
</reference>
<dbReference type="PANTHER" id="PTHR45641">
    <property type="entry name" value="TETRATRICOPEPTIDE REPEAT PROTEIN (AFU_ORTHOLOGUE AFUA_6G03870)"/>
    <property type="match status" value="1"/>
</dbReference>
<sequence>MRHLLYIFCFCSGLVFLCHSCRREIASVYPALLSADSMMWSNPDSALLVLEQIPDSRELRGEERALYALLLTQARYKSCVLLENDSLIQIAVDYYDGGRKQERLAQAYFYWGCVYLENKEFPKAISLYLKSLELIPEKDSIFVAMLYTHLGSCYSGQKLRSIARDMYKKGYAFCVGKDSARACYLLNDIGDTFLVEYQLDSALVYYRQVLEMASALQRSDLLFAICSDIAALYNEQDRYAEAEFYISKALSYQSSKKDYTLACSTKGDILGDLNQSDSAIYYWKIGAESSNIYVKASSYDCLFREYKKMKLWKESTLYADSFFIYYDSIQAMNDRAELDKLMDNHLVELHKRELSARNQWIIVGLVAAFLVLVAILIILYLWRDGRRKKKYVDLQQRLMENRAEAIFLSEVTEASSDDRNAELEKLEKERFQICLSLFETTAGSKRLDELKKATPSMQIKIADTYRALIVSNIRKSFADVMGNLKERYPNLTNDDLLYCVLSLLRCPKDVILHITNVSADAIKVRKNRIKGKIDAEQFSHIFDC</sequence>
<dbReference type="InterPro" id="IPR013105">
    <property type="entry name" value="TPR_2"/>
</dbReference>
<dbReference type="GeneID" id="29795878"/>
<keyword evidence="4" id="KW-0812">Transmembrane</keyword>
<feature type="repeat" description="TPR" evidence="3">
    <location>
        <begin position="105"/>
        <end position="138"/>
    </location>
</feature>
<dbReference type="RefSeq" id="WP_005834011.1">
    <property type="nucleotide sequence ID" value="NZ_CAXSNS010000001.1"/>
</dbReference>
<dbReference type="SMART" id="SM00028">
    <property type="entry name" value="TPR"/>
    <property type="match status" value="4"/>
</dbReference>
<dbReference type="Gene3D" id="1.25.40.10">
    <property type="entry name" value="Tetratricopeptide repeat domain"/>
    <property type="match status" value="2"/>
</dbReference>
<keyword evidence="4" id="KW-0472">Membrane</keyword>
<evidence type="ECO:0000256" key="2">
    <source>
        <dbReference type="ARBA" id="ARBA00022803"/>
    </source>
</evidence>
<evidence type="ECO:0000256" key="3">
    <source>
        <dbReference type="PROSITE-ProRule" id="PRU00339"/>
    </source>
</evidence>
<evidence type="ECO:0000256" key="1">
    <source>
        <dbReference type="ARBA" id="ARBA00022737"/>
    </source>
</evidence>
<dbReference type="AlphaFoldDB" id="A0A414WFD1"/>
<dbReference type="PANTHER" id="PTHR45641:SF19">
    <property type="entry name" value="NEPHROCYSTIN-3"/>
    <property type="match status" value="1"/>
</dbReference>
<dbReference type="EMBL" id="JAQNSB010000025">
    <property type="protein sequence ID" value="MDC1856205.1"/>
    <property type="molecule type" value="Genomic_DNA"/>
</dbReference>
<keyword evidence="4" id="KW-1133">Transmembrane helix</keyword>
<protein>
    <submittedName>
        <fullName evidence="7">Tetratricopeptide repeat protein</fullName>
    </submittedName>
</protein>
<dbReference type="InterPro" id="IPR011990">
    <property type="entry name" value="TPR-like_helical_dom_sf"/>
</dbReference>
<gene>
    <name evidence="7" type="ORF">DW216_07660</name>
    <name evidence="5" type="ORF">GAP55_16465</name>
    <name evidence="6" type="ORF">POZ22_15660</name>
</gene>
<keyword evidence="2 3" id="KW-0802">TPR repeat</keyword>
<keyword evidence="1" id="KW-0677">Repeat</keyword>
<evidence type="ECO:0000313" key="9">
    <source>
        <dbReference type="Proteomes" id="UP000466952"/>
    </source>
</evidence>
<dbReference type="Pfam" id="PF07719">
    <property type="entry name" value="TPR_2"/>
    <property type="match status" value="1"/>
</dbReference>
<dbReference type="EMBL" id="WCTR01000013">
    <property type="protein sequence ID" value="KAB4210397.1"/>
    <property type="molecule type" value="Genomic_DNA"/>
</dbReference>
<dbReference type="Proteomes" id="UP001214113">
    <property type="component" value="Unassembled WGS sequence"/>
</dbReference>
<reference evidence="5 9" key="2">
    <citation type="journal article" date="2019" name="Nat. Med.">
        <title>A library of human gut bacterial isolates paired with longitudinal multiomics data enables mechanistic microbiome research.</title>
        <authorList>
            <person name="Poyet M."/>
            <person name="Groussin M."/>
            <person name="Gibbons S.M."/>
            <person name="Avila-Pacheco J."/>
            <person name="Jiang X."/>
            <person name="Kearney S.M."/>
            <person name="Perrotta A.R."/>
            <person name="Berdy B."/>
            <person name="Zhao S."/>
            <person name="Lieberman T.D."/>
            <person name="Swanson P.K."/>
            <person name="Smith M."/>
            <person name="Roesemann S."/>
            <person name="Alexander J.E."/>
            <person name="Rich S.A."/>
            <person name="Livny J."/>
            <person name="Vlamakis H."/>
            <person name="Clish C."/>
            <person name="Bullock K."/>
            <person name="Deik A."/>
            <person name="Scott J."/>
            <person name="Pierce K.A."/>
            <person name="Xavier R.J."/>
            <person name="Alm E.J."/>
        </authorList>
    </citation>
    <scope>NUCLEOTIDE SEQUENCE [LARGE SCALE GENOMIC DNA]</scope>
    <source>
        <strain evidence="5 9">BIOML-A11</strain>
    </source>
</reference>
<dbReference type="EMBL" id="QRJL01000003">
    <property type="protein sequence ID" value="RHH32703.1"/>
    <property type="molecule type" value="Genomic_DNA"/>
</dbReference>
<dbReference type="Proteomes" id="UP000283766">
    <property type="component" value="Unassembled WGS sequence"/>
</dbReference>
<organism evidence="7 8">
    <name type="scientific">Bacteroides uniformis</name>
    <dbReference type="NCBI Taxonomy" id="820"/>
    <lineage>
        <taxon>Bacteria</taxon>
        <taxon>Pseudomonadati</taxon>
        <taxon>Bacteroidota</taxon>
        <taxon>Bacteroidia</taxon>
        <taxon>Bacteroidales</taxon>
        <taxon>Bacteroidaceae</taxon>
        <taxon>Bacteroides</taxon>
    </lineage>
</organism>
<accession>A0A414WFD1</accession>
<dbReference type="PROSITE" id="PS50005">
    <property type="entry name" value="TPR"/>
    <property type="match status" value="1"/>
</dbReference>
<evidence type="ECO:0000313" key="6">
    <source>
        <dbReference type="EMBL" id="MDC1856205.1"/>
    </source>
</evidence>
<dbReference type="Proteomes" id="UP000466952">
    <property type="component" value="Unassembled WGS sequence"/>
</dbReference>
<evidence type="ECO:0000313" key="8">
    <source>
        <dbReference type="Proteomes" id="UP000283766"/>
    </source>
</evidence>
<name>A0A414WFD1_BACUN</name>
<comment type="caution">
    <text evidence="7">The sequence shown here is derived from an EMBL/GenBank/DDBJ whole genome shotgun (WGS) entry which is preliminary data.</text>
</comment>
<feature type="transmembrane region" description="Helical" evidence="4">
    <location>
        <begin position="360"/>
        <end position="382"/>
    </location>
</feature>
<evidence type="ECO:0000256" key="4">
    <source>
        <dbReference type="SAM" id="Phobius"/>
    </source>
</evidence>
<dbReference type="InterPro" id="IPR019734">
    <property type="entry name" value="TPR_rpt"/>
</dbReference>
<evidence type="ECO:0000313" key="5">
    <source>
        <dbReference type="EMBL" id="KAB4210397.1"/>
    </source>
</evidence>
<proteinExistence type="predicted"/>
<dbReference type="SUPFAM" id="SSF48452">
    <property type="entry name" value="TPR-like"/>
    <property type="match status" value="1"/>
</dbReference>
<evidence type="ECO:0000313" key="7">
    <source>
        <dbReference type="EMBL" id="RHH32703.1"/>
    </source>
</evidence>
<reference evidence="7 8" key="1">
    <citation type="submission" date="2018-08" db="EMBL/GenBank/DDBJ databases">
        <title>A genome reference for cultivated species of the human gut microbiota.</title>
        <authorList>
            <person name="Zou Y."/>
            <person name="Xue W."/>
            <person name="Luo G."/>
        </authorList>
    </citation>
    <scope>NUCLEOTIDE SEQUENCE [LARGE SCALE GENOMIC DNA]</scope>
    <source>
        <strain evidence="7 8">AM18-14LB</strain>
    </source>
</reference>